<dbReference type="PANTHER" id="PTHR43531">
    <property type="entry name" value="PROTEIN ICFG"/>
    <property type="match status" value="1"/>
</dbReference>
<keyword evidence="3" id="KW-0807">Transducer</keyword>
<dbReference type="Pfam" id="PF00015">
    <property type="entry name" value="MCPsignal"/>
    <property type="match status" value="1"/>
</dbReference>
<dbReference type="RefSeq" id="WP_377724417.1">
    <property type="nucleotide sequence ID" value="NZ_JBHSEW010000003.1"/>
</dbReference>
<evidence type="ECO:0000313" key="6">
    <source>
        <dbReference type="EMBL" id="MFC4621505.1"/>
    </source>
</evidence>
<dbReference type="CDD" id="cd12913">
    <property type="entry name" value="PDC1_MCP_like"/>
    <property type="match status" value="1"/>
</dbReference>
<dbReference type="InterPro" id="IPR004089">
    <property type="entry name" value="MCPsignal_dom"/>
</dbReference>
<protein>
    <submittedName>
        <fullName evidence="6">Methyl-accepting chemotaxis protein</fullName>
    </submittedName>
</protein>
<dbReference type="InterPro" id="IPR004090">
    <property type="entry name" value="Chemotax_Me-accpt_rcpt"/>
</dbReference>
<keyword evidence="4" id="KW-1133">Transmembrane helix</keyword>
<keyword evidence="4" id="KW-0472">Membrane</keyword>
<name>A0ABV9GXR1_9BURK</name>
<evidence type="ECO:0000256" key="3">
    <source>
        <dbReference type="PROSITE-ProRule" id="PRU00284"/>
    </source>
</evidence>
<evidence type="ECO:0000256" key="4">
    <source>
        <dbReference type="SAM" id="Phobius"/>
    </source>
</evidence>
<gene>
    <name evidence="6" type="ORF">ACFO3A_04695</name>
</gene>
<dbReference type="Proteomes" id="UP001595967">
    <property type="component" value="Unassembled WGS sequence"/>
</dbReference>
<keyword evidence="4" id="KW-0812">Transmembrane</keyword>
<dbReference type="CDD" id="cd11386">
    <property type="entry name" value="MCP_signal"/>
    <property type="match status" value="1"/>
</dbReference>
<feature type="transmembrane region" description="Helical" evidence="4">
    <location>
        <begin position="332"/>
        <end position="353"/>
    </location>
</feature>
<reference evidence="7" key="1">
    <citation type="journal article" date="2019" name="Int. J. Syst. Evol. Microbiol.">
        <title>The Global Catalogue of Microorganisms (GCM) 10K type strain sequencing project: providing services to taxonomists for standard genome sequencing and annotation.</title>
        <authorList>
            <consortium name="The Broad Institute Genomics Platform"/>
            <consortium name="The Broad Institute Genome Sequencing Center for Infectious Disease"/>
            <person name="Wu L."/>
            <person name="Ma J."/>
        </authorList>
    </citation>
    <scope>NUCLEOTIDE SEQUENCE [LARGE SCALE GENOMIC DNA]</scope>
    <source>
        <strain evidence="7">JCM 11650</strain>
    </source>
</reference>
<keyword evidence="1" id="KW-0488">Methylation</keyword>
<sequence>MQAFRSLSLRAQMLWMLVGVVVAGLGLTLAVLMQQTAQLEETAALRYAQTLAERNGDAAAQGLRQAFTTAQTLASALHSLQQTNMEGADKRSLGMAILGAVLAQNPQLNGTWTGWEPDAFDHDDAAFADTAHHDGTGRFVPYFSRNGANGSTVQDVLEDYEQAGTGDYYLKARSSRASTLVEPYVYEFQGRQLMMTSLAVPIVQGGQFLGVAGTDLSLADLQQQVQAIRLYDSGYASFFSQTGTYVGDRDADRVGKKPDAAALGMDAAEFAAQQQALRDGTPYVAQIEDPRLGMAAMYVQVPIRFEGLDTTWALAAVVPTQEVLKDLRSLQWLALGLALVSIAVTCVVLAWGLERLVLRPLGGEPREAVALAQRVAAGDLSQAIAVRAGDSFSLMYHLQHMQEGLQRVVRQVREGAHGVATASAEIALGNQDLSGRTESQASALEQTAASMEEVGSTVQHNADNARQASSLAQEAANVAGQGGAAVAQVVAAMHDIRASSGRIADIIAVIDGIAFQTNILALNAAVEAARAGEQGRGFAVVASEVRSLAGRSAEAAKEIRGLIGTSVAQVAQGVSQVDTAKATIEQVVQAIERANGLVREISNASQEQSSGIAQVGEAVAQMDHATQQNAALVEEMAAAASGLRQQADGLVQTVAVFQLAEGDTRPAAGLLH</sequence>
<dbReference type="SMART" id="SM00283">
    <property type="entry name" value="MA"/>
    <property type="match status" value="1"/>
</dbReference>
<comment type="caution">
    <text evidence="6">The sequence shown here is derived from an EMBL/GenBank/DDBJ whole genome shotgun (WGS) entry which is preliminary data.</text>
</comment>
<comment type="similarity">
    <text evidence="2">Belongs to the methyl-accepting chemotaxis (MCP) protein family.</text>
</comment>
<dbReference type="Gene3D" id="1.10.287.950">
    <property type="entry name" value="Methyl-accepting chemotaxis protein"/>
    <property type="match status" value="1"/>
</dbReference>
<dbReference type="Pfam" id="PF22673">
    <property type="entry name" value="MCP-like_PDC_1"/>
    <property type="match status" value="1"/>
</dbReference>
<evidence type="ECO:0000259" key="5">
    <source>
        <dbReference type="PROSITE" id="PS50111"/>
    </source>
</evidence>
<evidence type="ECO:0000313" key="7">
    <source>
        <dbReference type="Proteomes" id="UP001595967"/>
    </source>
</evidence>
<keyword evidence="7" id="KW-1185">Reference proteome</keyword>
<dbReference type="InterPro" id="IPR051310">
    <property type="entry name" value="MCP_chemotaxis"/>
</dbReference>
<evidence type="ECO:0000256" key="1">
    <source>
        <dbReference type="ARBA" id="ARBA00022481"/>
    </source>
</evidence>
<dbReference type="PRINTS" id="PR00260">
    <property type="entry name" value="CHEMTRNSDUCR"/>
</dbReference>
<accession>A0ABV9GXR1</accession>
<dbReference type="SUPFAM" id="SSF58104">
    <property type="entry name" value="Methyl-accepting chemotaxis protein (MCP) signaling domain"/>
    <property type="match status" value="1"/>
</dbReference>
<dbReference type="EMBL" id="JBHSEW010000003">
    <property type="protein sequence ID" value="MFC4621505.1"/>
    <property type="molecule type" value="Genomic_DNA"/>
</dbReference>
<organism evidence="6 7">
    <name type="scientific">Comamonas nitrativorans</name>
    <dbReference type="NCBI Taxonomy" id="108437"/>
    <lineage>
        <taxon>Bacteria</taxon>
        <taxon>Pseudomonadati</taxon>
        <taxon>Pseudomonadota</taxon>
        <taxon>Betaproteobacteria</taxon>
        <taxon>Burkholderiales</taxon>
        <taxon>Comamonadaceae</taxon>
        <taxon>Comamonas</taxon>
    </lineage>
</organism>
<dbReference type="PANTHER" id="PTHR43531:SF14">
    <property type="entry name" value="METHYL-ACCEPTING CHEMOTAXIS PROTEIN I-RELATED"/>
    <property type="match status" value="1"/>
</dbReference>
<feature type="domain" description="Methyl-accepting transducer" evidence="5">
    <location>
        <begin position="415"/>
        <end position="644"/>
    </location>
</feature>
<proteinExistence type="inferred from homology"/>
<dbReference type="PROSITE" id="PS50111">
    <property type="entry name" value="CHEMOTAXIS_TRANSDUC_2"/>
    <property type="match status" value="1"/>
</dbReference>
<dbReference type="Gene3D" id="3.30.450.20">
    <property type="entry name" value="PAS domain"/>
    <property type="match status" value="2"/>
</dbReference>
<evidence type="ECO:0000256" key="2">
    <source>
        <dbReference type="ARBA" id="ARBA00029447"/>
    </source>
</evidence>